<comment type="caution">
    <text evidence="2">The sequence shown here is derived from an EMBL/GenBank/DDBJ whole genome shotgun (WGS) entry which is preliminary data.</text>
</comment>
<keyword evidence="1" id="KW-0472">Membrane</keyword>
<proteinExistence type="predicted"/>
<gene>
    <name evidence="2" type="ORF">B0T15DRAFT_228248</name>
</gene>
<dbReference type="RefSeq" id="XP_062719833.1">
    <property type="nucleotide sequence ID" value="XM_062862909.1"/>
</dbReference>
<evidence type="ECO:0000313" key="2">
    <source>
        <dbReference type="EMBL" id="KAK3304053.1"/>
    </source>
</evidence>
<dbReference type="AlphaFoldDB" id="A0AAJ0M069"/>
<keyword evidence="1" id="KW-1133">Transmembrane helix</keyword>
<accession>A0AAJ0M069</accession>
<reference evidence="2" key="2">
    <citation type="submission" date="2023-06" db="EMBL/GenBank/DDBJ databases">
        <authorList>
            <consortium name="Lawrence Berkeley National Laboratory"/>
            <person name="Mondo S.J."/>
            <person name="Hensen N."/>
            <person name="Bonometti L."/>
            <person name="Westerberg I."/>
            <person name="Brannstrom I.O."/>
            <person name="Guillou S."/>
            <person name="Cros-Aarteil S."/>
            <person name="Calhoun S."/>
            <person name="Haridas S."/>
            <person name="Kuo A."/>
            <person name="Pangilinan J."/>
            <person name="Riley R."/>
            <person name="Labutti K."/>
            <person name="Andreopoulos B."/>
            <person name="Lipzen A."/>
            <person name="Chen C."/>
            <person name="Yanf M."/>
            <person name="Daum C."/>
            <person name="Ng V."/>
            <person name="Clum A."/>
            <person name="Steindorff A."/>
            <person name="Ohm R."/>
            <person name="Martin F."/>
            <person name="Silar P."/>
            <person name="Natvig D."/>
            <person name="Lalanne C."/>
            <person name="Gautier V."/>
            <person name="Ament-Velasquez S.L."/>
            <person name="Kruys A."/>
            <person name="Hutchinson M.I."/>
            <person name="Powell A.J."/>
            <person name="Barry K."/>
            <person name="Miller A.N."/>
            <person name="Grigoriev I.V."/>
            <person name="Debuchy R."/>
            <person name="Gladieux P."/>
            <person name="Thoren M.H."/>
            <person name="Johannesson H."/>
        </authorList>
    </citation>
    <scope>NUCLEOTIDE SEQUENCE</scope>
    <source>
        <strain evidence="2">CBS 333.67</strain>
    </source>
</reference>
<reference evidence="2" key="1">
    <citation type="journal article" date="2023" name="Mol. Phylogenet. Evol.">
        <title>Genome-scale phylogeny and comparative genomics of the fungal order Sordariales.</title>
        <authorList>
            <person name="Hensen N."/>
            <person name="Bonometti L."/>
            <person name="Westerberg I."/>
            <person name="Brannstrom I.O."/>
            <person name="Guillou S."/>
            <person name="Cros-Aarteil S."/>
            <person name="Calhoun S."/>
            <person name="Haridas S."/>
            <person name="Kuo A."/>
            <person name="Mondo S."/>
            <person name="Pangilinan J."/>
            <person name="Riley R."/>
            <person name="LaButti K."/>
            <person name="Andreopoulos B."/>
            <person name="Lipzen A."/>
            <person name="Chen C."/>
            <person name="Yan M."/>
            <person name="Daum C."/>
            <person name="Ng V."/>
            <person name="Clum A."/>
            <person name="Steindorff A."/>
            <person name="Ohm R.A."/>
            <person name="Martin F."/>
            <person name="Silar P."/>
            <person name="Natvig D.O."/>
            <person name="Lalanne C."/>
            <person name="Gautier V."/>
            <person name="Ament-Velasquez S.L."/>
            <person name="Kruys A."/>
            <person name="Hutchinson M.I."/>
            <person name="Powell A.J."/>
            <person name="Barry K."/>
            <person name="Miller A.N."/>
            <person name="Grigoriev I.V."/>
            <person name="Debuchy R."/>
            <person name="Gladieux P."/>
            <person name="Hiltunen Thoren M."/>
            <person name="Johannesson H."/>
        </authorList>
    </citation>
    <scope>NUCLEOTIDE SEQUENCE</scope>
    <source>
        <strain evidence="2">CBS 333.67</strain>
    </source>
</reference>
<feature type="transmembrane region" description="Helical" evidence="1">
    <location>
        <begin position="21"/>
        <end position="43"/>
    </location>
</feature>
<keyword evidence="1" id="KW-0812">Transmembrane</keyword>
<sequence length="75" mass="8557">MMLCDGLPRAVILQLSRQGMLLRFLFSLRFLSFSIASGLVRWLPPRLDRSSNTLDIYSHLQMASCRLALLGHVPR</sequence>
<evidence type="ECO:0000256" key="1">
    <source>
        <dbReference type="SAM" id="Phobius"/>
    </source>
</evidence>
<organism evidence="2 3">
    <name type="scientific">Chaetomium strumarium</name>
    <dbReference type="NCBI Taxonomy" id="1170767"/>
    <lineage>
        <taxon>Eukaryota</taxon>
        <taxon>Fungi</taxon>
        <taxon>Dikarya</taxon>
        <taxon>Ascomycota</taxon>
        <taxon>Pezizomycotina</taxon>
        <taxon>Sordariomycetes</taxon>
        <taxon>Sordariomycetidae</taxon>
        <taxon>Sordariales</taxon>
        <taxon>Chaetomiaceae</taxon>
        <taxon>Chaetomium</taxon>
    </lineage>
</organism>
<keyword evidence="3" id="KW-1185">Reference proteome</keyword>
<protein>
    <submittedName>
        <fullName evidence="2">Uncharacterized protein</fullName>
    </submittedName>
</protein>
<dbReference type="EMBL" id="JAUDZG010000005">
    <property type="protein sequence ID" value="KAK3304053.1"/>
    <property type="molecule type" value="Genomic_DNA"/>
</dbReference>
<dbReference type="Proteomes" id="UP001273166">
    <property type="component" value="Unassembled WGS sequence"/>
</dbReference>
<dbReference type="GeneID" id="87881738"/>
<evidence type="ECO:0000313" key="3">
    <source>
        <dbReference type="Proteomes" id="UP001273166"/>
    </source>
</evidence>
<name>A0AAJ0M069_9PEZI</name>